<organism evidence="1 2">
    <name type="scientific">Castanea mollissima</name>
    <name type="common">Chinese chestnut</name>
    <dbReference type="NCBI Taxonomy" id="60419"/>
    <lineage>
        <taxon>Eukaryota</taxon>
        <taxon>Viridiplantae</taxon>
        <taxon>Streptophyta</taxon>
        <taxon>Embryophyta</taxon>
        <taxon>Tracheophyta</taxon>
        <taxon>Spermatophyta</taxon>
        <taxon>Magnoliopsida</taxon>
        <taxon>eudicotyledons</taxon>
        <taxon>Gunneridae</taxon>
        <taxon>Pentapetalae</taxon>
        <taxon>rosids</taxon>
        <taxon>fabids</taxon>
        <taxon>Fagales</taxon>
        <taxon>Fagaceae</taxon>
        <taxon>Castanea</taxon>
    </lineage>
</organism>
<gene>
    <name evidence="1" type="ORF">CMV_027476</name>
</gene>
<sequence>SVVLRSYRASQQQKFCNSPNLKIPGRKGPLAHLLWKKKRLEKAALFQAAFELYTYCCNSLNLIYQHISISFNEYPRSLTVDIIIFFFKTVDI</sequence>
<dbReference type="Proteomes" id="UP000737018">
    <property type="component" value="Unassembled WGS sequence"/>
</dbReference>
<dbReference type="AlphaFoldDB" id="A0A8J4QA45"/>
<dbReference type="EMBL" id="JRKL02009666">
    <property type="protein sequence ID" value="KAF3946236.1"/>
    <property type="molecule type" value="Genomic_DNA"/>
</dbReference>
<accession>A0A8J4QA45</accession>
<evidence type="ECO:0000313" key="2">
    <source>
        <dbReference type="Proteomes" id="UP000737018"/>
    </source>
</evidence>
<comment type="caution">
    <text evidence="1">The sequence shown here is derived from an EMBL/GenBank/DDBJ whole genome shotgun (WGS) entry which is preliminary data.</text>
</comment>
<evidence type="ECO:0000313" key="1">
    <source>
        <dbReference type="EMBL" id="KAF3946236.1"/>
    </source>
</evidence>
<proteinExistence type="predicted"/>
<dbReference type="OrthoDB" id="10477630at2759"/>
<name>A0A8J4QA45_9ROSI</name>
<feature type="non-terminal residue" evidence="1">
    <location>
        <position position="92"/>
    </location>
</feature>
<keyword evidence="2" id="KW-1185">Reference proteome</keyword>
<protein>
    <submittedName>
        <fullName evidence="1">Uncharacterized protein</fullName>
    </submittedName>
</protein>
<reference evidence="1" key="1">
    <citation type="submission" date="2020-03" db="EMBL/GenBank/DDBJ databases">
        <title>Castanea mollissima Vanexum genome sequencing.</title>
        <authorList>
            <person name="Staton M."/>
        </authorList>
    </citation>
    <scope>NUCLEOTIDE SEQUENCE</scope>
    <source>
        <tissue evidence="1">Leaf</tissue>
    </source>
</reference>